<name>A0A068NWR1_FIMGI</name>
<accession>A0A068NWR1</accession>
<keyword evidence="3" id="KW-1185">Reference proteome</keyword>
<gene>
    <name evidence="2" type="ORF">OP10G_2656</name>
</gene>
<evidence type="ECO:0000256" key="1">
    <source>
        <dbReference type="SAM" id="MobiDB-lite"/>
    </source>
</evidence>
<feature type="compositionally biased region" description="Basic and acidic residues" evidence="1">
    <location>
        <begin position="1"/>
        <end position="21"/>
    </location>
</feature>
<dbReference type="EMBL" id="CP007139">
    <property type="protein sequence ID" value="AIE86024.1"/>
    <property type="molecule type" value="Genomic_DNA"/>
</dbReference>
<dbReference type="AlphaFoldDB" id="A0A068NWR1"/>
<protein>
    <submittedName>
        <fullName evidence="2">Uncharacterized protein</fullName>
    </submittedName>
</protein>
<dbReference type="Proteomes" id="UP000027982">
    <property type="component" value="Chromosome"/>
</dbReference>
<sequence>MDGATKRVDSSDMTPEQKKAATDYLRQGAANAEQIKKSAQGAPGGAPK</sequence>
<evidence type="ECO:0000313" key="2">
    <source>
        <dbReference type="EMBL" id="AIE86024.1"/>
    </source>
</evidence>
<feature type="region of interest" description="Disordered" evidence="1">
    <location>
        <begin position="1"/>
        <end position="22"/>
    </location>
</feature>
<dbReference type="KEGG" id="fgi:OP10G_2656"/>
<dbReference type="STRING" id="661478.OP10G_2656"/>
<dbReference type="HOGENOM" id="CLU_3153065_0_0_0"/>
<reference evidence="2 3" key="1">
    <citation type="journal article" date="2014" name="PLoS ONE">
        <title>The first complete genome sequence of the class fimbriimonadia in the phylum armatimonadetes.</title>
        <authorList>
            <person name="Hu Z.Y."/>
            <person name="Wang Y.Z."/>
            <person name="Im W.T."/>
            <person name="Wang S.Y."/>
            <person name="Zhao G.P."/>
            <person name="Zheng H.J."/>
            <person name="Quan Z.X."/>
        </authorList>
    </citation>
    <scope>NUCLEOTIDE SEQUENCE [LARGE SCALE GENOMIC DNA]</scope>
    <source>
        <strain evidence="2">Gsoil 348</strain>
    </source>
</reference>
<proteinExistence type="predicted"/>
<evidence type="ECO:0000313" key="3">
    <source>
        <dbReference type="Proteomes" id="UP000027982"/>
    </source>
</evidence>
<organism evidence="2 3">
    <name type="scientific">Fimbriimonas ginsengisoli Gsoil 348</name>
    <dbReference type="NCBI Taxonomy" id="661478"/>
    <lineage>
        <taxon>Bacteria</taxon>
        <taxon>Bacillati</taxon>
        <taxon>Armatimonadota</taxon>
        <taxon>Fimbriimonadia</taxon>
        <taxon>Fimbriimonadales</taxon>
        <taxon>Fimbriimonadaceae</taxon>
        <taxon>Fimbriimonas</taxon>
    </lineage>
</organism>